<organism evidence="2">
    <name type="scientific">gut metagenome</name>
    <dbReference type="NCBI Taxonomy" id="749906"/>
    <lineage>
        <taxon>unclassified sequences</taxon>
        <taxon>metagenomes</taxon>
        <taxon>organismal metagenomes</taxon>
    </lineage>
</organism>
<dbReference type="EMBL" id="AMCI01001772">
    <property type="protein sequence ID" value="EJX04536.1"/>
    <property type="molecule type" value="Genomic_DNA"/>
</dbReference>
<sequence>MLLAVPAIIFIAASKDAAFKSGIFISAISWILALEIVATLFLFGAPEPDLMLQAFFNKTAAGGVFVMKLKLLSAYTVITTGMIKSPLSAVFALNSFVNCTMFTPC</sequence>
<evidence type="ECO:0000256" key="1">
    <source>
        <dbReference type="SAM" id="Phobius"/>
    </source>
</evidence>
<evidence type="ECO:0000313" key="2">
    <source>
        <dbReference type="EMBL" id="EJX04536.1"/>
    </source>
</evidence>
<comment type="caution">
    <text evidence="2">The sequence shown here is derived from an EMBL/GenBank/DDBJ whole genome shotgun (WGS) entry which is preliminary data.</text>
</comment>
<dbReference type="AlphaFoldDB" id="J9CWD7"/>
<keyword evidence="1" id="KW-1133">Transmembrane helix</keyword>
<reference evidence="2" key="1">
    <citation type="journal article" date="2012" name="PLoS ONE">
        <title>Gene sets for utilization of primary and secondary nutrition supplies in the distal gut of endangered iberian lynx.</title>
        <authorList>
            <person name="Alcaide M."/>
            <person name="Messina E."/>
            <person name="Richter M."/>
            <person name="Bargiela R."/>
            <person name="Peplies J."/>
            <person name="Huws S.A."/>
            <person name="Newbold C.J."/>
            <person name="Golyshin P.N."/>
            <person name="Simon M.A."/>
            <person name="Lopez G."/>
            <person name="Yakimov M.M."/>
            <person name="Ferrer M."/>
        </authorList>
    </citation>
    <scope>NUCLEOTIDE SEQUENCE</scope>
</reference>
<name>J9CWD7_9ZZZZ</name>
<feature type="transmembrane region" description="Helical" evidence="1">
    <location>
        <begin position="24"/>
        <end position="43"/>
    </location>
</feature>
<gene>
    <name evidence="2" type="ORF">EVA_07358</name>
</gene>
<keyword evidence="1" id="KW-0812">Transmembrane</keyword>
<keyword evidence="1" id="KW-0472">Membrane</keyword>
<accession>J9CWD7</accession>
<protein>
    <submittedName>
        <fullName evidence="2">Uncharacterized protein</fullName>
    </submittedName>
</protein>
<proteinExistence type="predicted"/>